<protein>
    <submittedName>
        <fullName evidence="1">Uncharacterized protein</fullName>
    </submittedName>
</protein>
<comment type="caution">
    <text evidence="1">The sequence shown here is derived from an EMBL/GenBank/DDBJ whole genome shotgun (WGS) entry which is preliminary data.</text>
</comment>
<organism evidence="1">
    <name type="scientific">mine drainage metagenome</name>
    <dbReference type="NCBI Taxonomy" id="410659"/>
    <lineage>
        <taxon>unclassified sequences</taxon>
        <taxon>metagenomes</taxon>
        <taxon>ecological metagenomes</taxon>
    </lineage>
</organism>
<gene>
    <name evidence="1" type="ORF">GALL_353040</name>
</gene>
<accession>A0A1J5QHA4</accession>
<sequence length="341" mass="34810">MRMNRTGYVAVLAAVAVALAAGPAIAAKGPPAGGGGGTAGGGGKPAAETVGNNLSFPVEWSEDGWSLALPGTMTTASIAGVVKAGTYTIDDLTPCLGALQKDALNVWQAENVVARSNVVTEIDWGDNLESKDWRVGQVVRVETGLYDSSLGAPMTRYEMCYISGSGMTEVWGLRVTDNGDGTYAPVTTQSTTAMVFTAAARLTIQRIDPQLADSLTWDAATHAWIGAGALGSPVLNAATHEKVADGPGAYGAELNVQGKVVYGYVWTTKGLSAGEYRLTFSIDQAPTFSPGVSLAGATILGADAVTTETGGNRAVVRSADELTFIDVGLTSGSGGGGGGRR</sequence>
<dbReference type="AlphaFoldDB" id="A0A1J5QHA4"/>
<evidence type="ECO:0000313" key="1">
    <source>
        <dbReference type="EMBL" id="OIQ82905.1"/>
    </source>
</evidence>
<proteinExistence type="predicted"/>
<reference evidence="1" key="1">
    <citation type="submission" date="2016-10" db="EMBL/GenBank/DDBJ databases">
        <title>Sequence of Gallionella enrichment culture.</title>
        <authorList>
            <person name="Poehlein A."/>
            <person name="Muehling M."/>
            <person name="Daniel R."/>
        </authorList>
    </citation>
    <scope>NUCLEOTIDE SEQUENCE</scope>
</reference>
<dbReference type="EMBL" id="MLJW01000755">
    <property type="protein sequence ID" value="OIQ82905.1"/>
    <property type="molecule type" value="Genomic_DNA"/>
</dbReference>
<name>A0A1J5QHA4_9ZZZZ</name>